<reference evidence="2" key="2">
    <citation type="submission" date="2017-10" db="EMBL/GenBank/DDBJ databases">
        <title>Ladona fulva Genome sequencing and assembly.</title>
        <authorList>
            <person name="Murali S."/>
            <person name="Richards S."/>
            <person name="Bandaranaike D."/>
            <person name="Bellair M."/>
            <person name="Blankenburg K."/>
            <person name="Chao H."/>
            <person name="Dinh H."/>
            <person name="Doddapaneni H."/>
            <person name="Dugan-Rocha S."/>
            <person name="Elkadiri S."/>
            <person name="Gnanaolivu R."/>
            <person name="Hernandez B."/>
            <person name="Skinner E."/>
            <person name="Javaid M."/>
            <person name="Lee S."/>
            <person name="Li M."/>
            <person name="Ming W."/>
            <person name="Munidasa M."/>
            <person name="Muniz J."/>
            <person name="Nguyen L."/>
            <person name="Hughes D."/>
            <person name="Osuji N."/>
            <person name="Pu L.-L."/>
            <person name="Puazo M."/>
            <person name="Qu C."/>
            <person name="Quiroz J."/>
            <person name="Raj R."/>
            <person name="Weissenberger G."/>
            <person name="Xin Y."/>
            <person name="Zou X."/>
            <person name="Han Y."/>
            <person name="Worley K."/>
            <person name="Muzny D."/>
            <person name="Gibbs R."/>
        </authorList>
    </citation>
    <scope>NUCLEOTIDE SEQUENCE</scope>
    <source>
        <strain evidence="2">Sampled in the wild</strain>
    </source>
</reference>
<reference evidence="2" key="1">
    <citation type="submission" date="2013-04" db="EMBL/GenBank/DDBJ databases">
        <authorList>
            <person name="Qu J."/>
            <person name="Murali S.C."/>
            <person name="Bandaranaike D."/>
            <person name="Bellair M."/>
            <person name="Blankenburg K."/>
            <person name="Chao H."/>
            <person name="Dinh H."/>
            <person name="Doddapaneni H."/>
            <person name="Downs B."/>
            <person name="Dugan-Rocha S."/>
            <person name="Elkadiri S."/>
            <person name="Gnanaolivu R.D."/>
            <person name="Hernandez B."/>
            <person name="Javaid M."/>
            <person name="Jayaseelan J.C."/>
            <person name="Lee S."/>
            <person name="Li M."/>
            <person name="Ming W."/>
            <person name="Munidasa M."/>
            <person name="Muniz J."/>
            <person name="Nguyen L."/>
            <person name="Ongeri F."/>
            <person name="Osuji N."/>
            <person name="Pu L.-L."/>
            <person name="Puazo M."/>
            <person name="Qu C."/>
            <person name="Quiroz J."/>
            <person name="Raj R."/>
            <person name="Weissenberger G."/>
            <person name="Xin Y."/>
            <person name="Zou X."/>
            <person name="Han Y."/>
            <person name="Richards S."/>
            <person name="Worley K."/>
            <person name="Muzny D."/>
            <person name="Gibbs R."/>
        </authorList>
    </citation>
    <scope>NUCLEOTIDE SEQUENCE</scope>
    <source>
        <strain evidence="2">Sampled in the wild</strain>
    </source>
</reference>
<comment type="caution">
    <text evidence="2">The sequence shown here is derived from an EMBL/GenBank/DDBJ whole genome shotgun (WGS) entry which is preliminary data.</text>
</comment>
<dbReference type="OrthoDB" id="75807at2759"/>
<evidence type="ECO:0000313" key="2">
    <source>
        <dbReference type="EMBL" id="KAG8236033.1"/>
    </source>
</evidence>
<proteinExistence type="predicted"/>
<dbReference type="Proteomes" id="UP000792457">
    <property type="component" value="Unassembled WGS sequence"/>
</dbReference>
<accession>A0A8K0KKM3</accession>
<organism evidence="2 3">
    <name type="scientific">Ladona fulva</name>
    <name type="common">Scarce chaser dragonfly</name>
    <name type="synonym">Libellula fulva</name>
    <dbReference type="NCBI Taxonomy" id="123851"/>
    <lineage>
        <taxon>Eukaryota</taxon>
        <taxon>Metazoa</taxon>
        <taxon>Ecdysozoa</taxon>
        <taxon>Arthropoda</taxon>
        <taxon>Hexapoda</taxon>
        <taxon>Insecta</taxon>
        <taxon>Pterygota</taxon>
        <taxon>Palaeoptera</taxon>
        <taxon>Odonata</taxon>
        <taxon>Epiprocta</taxon>
        <taxon>Anisoptera</taxon>
        <taxon>Libelluloidea</taxon>
        <taxon>Libellulidae</taxon>
        <taxon>Ladona</taxon>
    </lineage>
</organism>
<dbReference type="AlphaFoldDB" id="A0A8K0KKM3"/>
<keyword evidence="3" id="KW-1185">Reference proteome</keyword>
<gene>
    <name evidence="2" type="ORF">J437_LFUL015411</name>
</gene>
<dbReference type="EMBL" id="KZ308979">
    <property type="protein sequence ID" value="KAG8236033.1"/>
    <property type="molecule type" value="Genomic_DNA"/>
</dbReference>
<sequence length="81" mass="9324">MGKFSRKEFLITLAEMLIENFRKDFQMSQGRPSKSPKPSHLTEKHFPDVVPPTTKKCPSRGCVTLGPHTWSDLHELTQDRD</sequence>
<feature type="region of interest" description="Disordered" evidence="1">
    <location>
        <begin position="26"/>
        <end position="57"/>
    </location>
</feature>
<name>A0A8K0KKM3_LADFU</name>
<protein>
    <submittedName>
        <fullName evidence="2">Uncharacterized protein</fullName>
    </submittedName>
</protein>
<evidence type="ECO:0000313" key="3">
    <source>
        <dbReference type="Proteomes" id="UP000792457"/>
    </source>
</evidence>
<evidence type="ECO:0000256" key="1">
    <source>
        <dbReference type="SAM" id="MobiDB-lite"/>
    </source>
</evidence>